<dbReference type="Proteomes" id="UP000054632">
    <property type="component" value="Unassembled WGS sequence"/>
</dbReference>
<protein>
    <submittedName>
        <fullName evidence="1">Uncharacterized protein</fullName>
    </submittedName>
</protein>
<comment type="caution">
    <text evidence="1">The sequence shown here is derived from an EMBL/GenBank/DDBJ whole genome shotgun (WGS) entry which is preliminary data.</text>
</comment>
<dbReference type="AlphaFoldDB" id="A0A0V1DR28"/>
<accession>A0A0V1DR28</accession>
<dbReference type="EMBL" id="JYDR01000711">
    <property type="protein sequence ID" value="KRY64013.1"/>
    <property type="molecule type" value="Genomic_DNA"/>
</dbReference>
<reference evidence="1 2" key="1">
    <citation type="submission" date="2015-01" db="EMBL/GenBank/DDBJ databases">
        <title>Evolution of Trichinella species and genotypes.</title>
        <authorList>
            <person name="Korhonen P.K."/>
            <person name="Edoardo P."/>
            <person name="Giuseppe L.R."/>
            <person name="Gasser R.B."/>
        </authorList>
    </citation>
    <scope>NUCLEOTIDE SEQUENCE [LARGE SCALE GENOMIC DNA]</scope>
    <source>
        <strain evidence="1">ISS13</strain>
    </source>
</reference>
<proteinExistence type="predicted"/>
<evidence type="ECO:0000313" key="1">
    <source>
        <dbReference type="EMBL" id="KRY64013.1"/>
    </source>
</evidence>
<name>A0A0V1DR28_TRIPS</name>
<gene>
    <name evidence="1" type="ORF">T4A_13010</name>
</gene>
<feature type="non-terminal residue" evidence="1">
    <location>
        <position position="1"/>
    </location>
</feature>
<evidence type="ECO:0000313" key="2">
    <source>
        <dbReference type="Proteomes" id="UP000054632"/>
    </source>
</evidence>
<sequence>LQYSDAPDYEAIIKAIKDIYSEQNIDMNSPLQYEN</sequence>
<organism evidence="1 2">
    <name type="scientific">Trichinella pseudospiralis</name>
    <name type="common">Parasitic roundworm</name>
    <dbReference type="NCBI Taxonomy" id="6337"/>
    <lineage>
        <taxon>Eukaryota</taxon>
        <taxon>Metazoa</taxon>
        <taxon>Ecdysozoa</taxon>
        <taxon>Nematoda</taxon>
        <taxon>Enoplea</taxon>
        <taxon>Dorylaimia</taxon>
        <taxon>Trichinellida</taxon>
        <taxon>Trichinellidae</taxon>
        <taxon>Trichinella</taxon>
    </lineage>
</organism>